<accession>A0A6A6UYP0</accession>
<keyword evidence="3" id="KW-1185">Reference proteome</keyword>
<proteinExistence type="predicted"/>
<dbReference type="AlphaFoldDB" id="A0A6A6UYP0"/>
<protein>
    <recommendedName>
        <fullName evidence="1">Heterokaryon incompatibility domain-containing protein</fullName>
    </recommendedName>
</protein>
<evidence type="ECO:0000259" key="1">
    <source>
        <dbReference type="Pfam" id="PF06985"/>
    </source>
</evidence>
<dbReference type="InterPro" id="IPR010730">
    <property type="entry name" value="HET"/>
</dbReference>
<reference evidence="2" key="1">
    <citation type="journal article" date="2020" name="Stud. Mycol.">
        <title>101 Dothideomycetes genomes: a test case for predicting lifestyles and emergence of pathogens.</title>
        <authorList>
            <person name="Haridas S."/>
            <person name="Albert R."/>
            <person name="Binder M."/>
            <person name="Bloem J."/>
            <person name="Labutti K."/>
            <person name="Salamov A."/>
            <person name="Andreopoulos B."/>
            <person name="Baker S."/>
            <person name="Barry K."/>
            <person name="Bills G."/>
            <person name="Bluhm B."/>
            <person name="Cannon C."/>
            <person name="Castanera R."/>
            <person name="Culley D."/>
            <person name="Daum C."/>
            <person name="Ezra D."/>
            <person name="Gonzalez J."/>
            <person name="Henrissat B."/>
            <person name="Kuo A."/>
            <person name="Liang C."/>
            <person name="Lipzen A."/>
            <person name="Lutzoni F."/>
            <person name="Magnuson J."/>
            <person name="Mondo S."/>
            <person name="Nolan M."/>
            <person name="Ohm R."/>
            <person name="Pangilinan J."/>
            <person name="Park H.-J."/>
            <person name="Ramirez L."/>
            <person name="Alfaro M."/>
            <person name="Sun H."/>
            <person name="Tritt A."/>
            <person name="Yoshinaga Y."/>
            <person name="Zwiers L.-H."/>
            <person name="Turgeon B."/>
            <person name="Goodwin S."/>
            <person name="Spatafora J."/>
            <person name="Crous P."/>
            <person name="Grigoriev I."/>
        </authorList>
    </citation>
    <scope>NUCLEOTIDE SEQUENCE</scope>
    <source>
        <strain evidence="2">CBS 119925</strain>
    </source>
</reference>
<organism evidence="2 3">
    <name type="scientific">Sporormia fimetaria CBS 119925</name>
    <dbReference type="NCBI Taxonomy" id="1340428"/>
    <lineage>
        <taxon>Eukaryota</taxon>
        <taxon>Fungi</taxon>
        <taxon>Dikarya</taxon>
        <taxon>Ascomycota</taxon>
        <taxon>Pezizomycotina</taxon>
        <taxon>Dothideomycetes</taxon>
        <taxon>Pleosporomycetidae</taxon>
        <taxon>Pleosporales</taxon>
        <taxon>Sporormiaceae</taxon>
        <taxon>Sporormia</taxon>
    </lineage>
</organism>
<dbReference type="Proteomes" id="UP000799440">
    <property type="component" value="Unassembled WGS sequence"/>
</dbReference>
<name>A0A6A6UYP0_9PLEO</name>
<dbReference type="EMBL" id="MU006597">
    <property type="protein sequence ID" value="KAF2743388.1"/>
    <property type="molecule type" value="Genomic_DNA"/>
</dbReference>
<dbReference type="OrthoDB" id="5125733at2759"/>
<evidence type="ECO:0000313" key="3">
    <source>
        <dbReference type="Proteomes" id="UP000799440"/>
    </source>
</evidence>
<sequence length="219" mass="24480">GGHQLHKTTKENLKNYMQSLDYDILPRTTRDAVHTTFGLGYEHLWVDSMCIVQDDAKEMVEEVAKMPSIYSNALCTIAAKCSDSVEKGFLSRPKYTVFGFDARWASNRGRLSGSGKVHGIALNNYGQEPLEARGWALQERILSQRILDFGLRQLRWHCDGLQGGTFLTDGWTPVPEAVSHKPRSSGGYWEGIVEEYTKRRLTFPSDRAVAISGIAQALG</sequence>
<dbReference type="Pfam" id="PF06985">
    <property type="entry name" value="HET"/>
    <property type="match status" value="1"/>
</dbReference>
<feature type="domain" description="Heterokaryon incompatibility" evidence="1">
    <location>
        <begin position="15"/>
        <end position="139"/>
    </location>
</feature>
<feature type="non-terminal residue" evidence="2">
    <location>
        <position position="1"/>
    </location>
</feature>
<gene>
    <name evidence="2" type="ORF">M011DRAFT_410626</name>
</gene>
<dbReference type="PANTHER" id="PTHR33112">
    <property type="entry name" value="DOMAIN PROTEIN, PUTATIVE-RELATED"/>
    <property type="match status" value="1"/>
</dbReference>
<dbReference type="PANTHER" id="PTHR33112:SF16">
    <property type="entry name" value="HETEROKARYON INCOMPATIBILITY DOMAIN-CONTAINING PROTEIN"/>
    <property type="match status" value="1"/>
</dbReference>
<evidence type="ECO:0000313" key="2">
    <source>
        <dbReference type="EMBL" id="KAF2743388.1"/>
    </source>
</evidence>